<evidence type="ECO:0000256" key="1">
    <source>
        <dbReference type="SAM" id="MobiDB-lite"/>
    </source>
</evidence>
<evidence type="ECO:0000313" key="3">
    <source>
        <dbReference type="Proteomes" id="UP001066276"/>
    </source>
</evidence>
<accession>A0AAV7PAZ5</accession>
<comment type="caution">
    <text evidence="2">The sequence shown here is derived from an EMBL/GenBank/DDBJ whole genome shotgun (WGS) entry which is preliminary data.</text>
</comment>
<name>A0AAV7PAZ5_PLEWA</name>
<gene>
    <name evidence="2" type="ORF">NDU88_002873</name>
</gene>
<proteinExistence type="predicted"/>
<sequence>MMRASGYVLTCGYLGTTKQMLVEHGAIDYSSCNRRGGVTATGSVGPWHSNVLREYTFQQHPTPGTKNVGMGGYTSQYKNAQVHKYRRRMFIPRNGTHDSVTHNHPSRESVAN</sequence>
<organism evidence="2 3">
    <name type="scientific">Pleurodeles waltl</name>
    <name type="common">Iberian ribbed newt</name>
    <dbReference type="NCBI Taxonomy" id="8319"/>
    <lineage>
        <taxon>Eukaryota</taxon>
        <taxon>Metazoa</taxon>
        <taxon>Chordata</taxon>
        <taxon>Craniata</taxon>
        <taxon>Vertebrata</taxon>
        <taxon>Euteleostomi</taxon>
        <taxon>Amphibia</taxon>
        <taxon>Batrachia</taxon>
        <taxon>Caudata</taxon>
        <taxon>Salamandroidea</taxon>
        <taxon>Salamandridae</taxon>
        <taxon>Pleurodelinae</taxon>
        <taxon>Pleurodeles</taxon>
    </lineage>
</organism>
<feature type="region of interest" description="Disordered" evidence="1">
    <location>
        <begin position="91"/>
        <end position="112"/>
    </location>
</feature>
<keyword evidence="3" id="KW-1185">Reference proteome</keyword>
<feature type="compositionally biased region" description="Basic and acidic residues" evidence="1">
    <location>
        <begin position="95"/>
        <end position="112"/>
    </location>
</feature>
<reference evidence="2" key="1">
    <citation type="journal article" date="2022" name="bioRxiv">
        <title>Sequencing and chromosome-scale assembly of the giantPleurodeles waltlgenome.</title>
        <authorList>
            <person name="Brown T."/>
            <person name="Elewa A."/>
            <person name="Iarovenko S."/>
            <person name="Subramanian E."/>
            <person name="Araus A.J."/>
            <person name="Petzold A."/>
            <person name="Susuki M."/>
            <person name="Suzuki K.-i.T."/>
            <person name="Hayashi T."/>
            <person name="Toyoda A."/>
            <person name="Oliveira C."/>
            <person name="Osipova E."/>
            <person name="Leigh N.D."/>
            <person name="Simon A."/>
            <person name="Yun M.H."/>
        </authorList>
    </citation>
    <scope>NUCLEOTIDE SEQUENCE</scope>
    <source>
        <strain evidence="2">20211129_DDA</strain>
        <tissue evidence="2">Liver</tissue>
    </source>
</reference>
<dbReference type="Proteomes" id="UP001066276">
    <property type="component" value="Chromosome 7"/>
</dbReference>
<protein>
    <submittedName>
        <fullName evidence="2">Uncharacterized protein</fullName>
    </submittedName>
</protein>
<evidence type="ECO:0000313" key="2">
    <source>
        <dbReference type="EMBL" id="KAJ1124412.1"/>
    </source>
</evidence>
<dbReference type="EMBL" id="JANPWB010000011">
    <property type="protein sequence ID" value="KAJ1124412.1"/>
    <property type="molecule type" value="Genomic_DNA"/>
</dbReference>
<dbReference type="AlphaFoldDB" id="A0AAV7PAZ5"/>